<dbReference type="GO" id="GO:0005730">
    <property type="term" value="C:nucleolus"/>
    <property type="evidence" value="ECO:0007669"/>
    <property type="project" value="TreeGrafter"/>
</dbReference>
<evidence type="ECO:0000256" key="1">
    <source>
        <dbReference type="SAM" id="MobiDB-lite"/>
    </source>
</evidence>
<dbReference type="Proteomes" id="UP000324907">
    <property type="component" value="Unassembled WGS sequence"/>
</dbReference>
<proteinExistence type="predicted"/>
<dbReference type="AlphaFoldDB" id="A0A5A8DBP6"/>
<sequence>MADPMRRQEALRIVYGIQTTSVRRRTPPGMLGLRKAVWAWFRQVLTDEERAMVFCLVDRQWCLFVKDLFQSNADKNCDGVFVFANAQPKRRGSAGPRRSTSPAPRPSSKRMLVSPEGKTTSRVAESGSTASPLAQPMFISWKELEEAWAAHLKQQQRRARDAEPSEPEPEPEPEWQSAGMPGARPPLATSGPLADTSLPADMLAWRNASRRLQDCARLLDSRCGYDTLTLSKELLRNPVAAEAVLTDVSAGRFLTHQPPRDTITGMPRSMALQARRKGWSEYHRFAAPTSPASGAGCLPWYLSLPAHTDAASFAPPQLEVELDCPPDHGWLQAWLGDEILAHKQWALEHAQWRRGAELAAVWRVLVLSQQHCAGEARRSRSARSRRTRRVRPSGVTVRIFGSMISGLALPLSDVDVVLEGASERDFHATAQALRQQAWVRSSKEIMYTSVPIIKVVTTQPAYQATSLASRSPLADLPSSVASLSRSALDSPAVPGAAAASAASASAIVSAAAVASAGLQDRIDAGIETSGGFTSDGEWAVQLDLTMHTPMHRGLLTTEFAMNSVAAVPALAPLVLFFKHVLRAADLHDSATGGLPSYAVLVIVRAYLEPAAVSVSRWTTA</sequence>
<feature type="region of interest" description="Disordered" evidence="1">
    <location>
        <begin position="88"/>
        <end position="130"/>
    </location>
</feature>
<feature type="compositionally biased region" description="Acidic residues" evidence="1">
    <location>
        <begin position="164"/>
        <end position="173"/>
    </location>
</feature>
<feature type="compositionally biased region" description="Polar residues" evidence="1">
    <location>
        <begin position="117"/>
        <end position="130"/>
    </location>
</feature>
<dbReference type="PANTHER" id="PTHR23092">
    <property type="entry name" value="POLY(A) RNA POLYMERASE"/>
    <property type="match status" value="1"/>
</dbReference>
<evidence type="ECO:0000313" key="2">
    <source>
        <dbReference type="EMBL" id="KAA0162678.1"/>
    </source>
</evidence>
<reference evidence="2 3" key="1">
    <citation type="submission" date="2019-07" db="EMBL/GenBank/DDBJ databases">
        <title>Genomes of Cafeteria roenbergensis.</title>
        <authorList>
            <person name="Fischer M.G."/>
            <person name="Hackl T."/>
            <person name="Roman M."/>
        </authorList>
    </citation>
    <scope>NUCLEOTIDE SEQUENCE [LARGE SCALE GENOMIC DNA]</scope>
    <source>
        <strain evidence="2 3">RCC970-E3</strain>
    </source>
</reference>
<dbReference type="PANTHER" id="PTHR23092:SF15">
    <property type="entry name" value="INACTIVE NON-CANONICAL POLY(A) RNA POLYMERASE PROTEIN TRF4-2-RELATED"/>
    <property type="match status" value="1"/>
</dbReference>
<evidence type="ECO:0008006" key="4">
    <source>
        <dbReference type="Google" id="ProtNLM"/>
    </source>
</evidence>
<accession>A0A5A8DBP6</accession>
<comment type="caution">
    <text evidence="2">The sequence shown here is derived from an EMBL/GenBank/DDBJ whole genome shotgun (WGS) entry which is preliminary data.</text>
</comment>
<dbReference type="SUPFAM" id="SSF81631">
    <property type="entry name" value="PAP/OAS1 substrate-binding domain"/>
    <property type="match status" value="1"/>
</dbReference>
<dbReference type="InterPro" id="IPR043519">
    <property type="entry name" value="NT_sf"/>
</dbReference>
<name>A0A5A8DBP6_CAFRO</name>
<dbReference type="SUPFAM" id="SSF81301">
    <property type="entry name" value="Nucleotidyltransferase"/>
    <property type="match status" value="1"/>
</dbReference>
<dbReference type="GO" id="GO:0003729">
    <property type="term" value="F:mRNA binding"/>
    <property type="evidence" value="ECO:0007669"/>
    <property type="project" value="TreeGrafter"/>
</dbReference>
<gene>
    <name evidence="2" type="ORF">FNF28_04621</name>
</gene>
<dbReference type="GO" id="GO:0031123">
    <property type="term" value="P:RNA 3'-end processing"/>
    <property type="evidence" value="ECO:0007669"/>
    <property type="project" value="TreeGrafter"/>
</dbReference>
<dbReference type="InterPro" id="IPR045862">
    <property type="entry name" value="Trf4-like"/>
</dbReference>
<feature type="region of interest" description="Disordered" evidence="1">
    <location>
        <begin position="152"/>
        <end position="195"/>
    </location>
</feature>
<dbReference type="EMBL" id="VLTL01000078">
    <property type="protein sequence ID" value="KAA0162678.1"/>
    <property type="molecule type" value="Genomic_DNA"/>
</dbReference>
<dbReference type="Gene3D" id="3.30.460.10">
    <property type="entry name" value="Beta Polymerase, domain 2"/>
    <property type="match status" value="1"/>
</dbReference>
<dbReference type="GO" id="GO:0031499">
    <property type="term" value="C:TRAMP complex"/>
    <property type="evidence" value="ECO:0007669"/>
    <property type="project" value="TreeGrafter"/>
</dbReference>
<protein>
    <recommendedName>
        <fullName evidence="4">Polymerase nucleotidyl transferase domain-containing protein</fullName>
    </recommendedName>
</protein>
<dbReference type="GO" id="GO:1990817">
    <property type="term" value="F:poly(A) RNA polymerase activity"/>
    <property type="evidence" value="ECO:0007669"/>
    <property type="project" value="InterPro"/>
</dbReference>
<evidence type="ECO:0000313" key="3">
    <source>
        <dbReference type="Proteomes" id="UP000324907"/>
    </source>
</evidence>
<dbReference type="GO" id="GO:0043634">
    <property type="term" value="P:polyadenylation-dependent ncRNA catabolic process"/>
    <property type="evidence" value="ECO:0007669"/>
    <property type="project" value="TreeGrafter"/>
</dbReference>
<organism evidence="2 3">
    <name type="scientific">Cafeteria roenbergensis</name>
    <name type="common">Marine flagellate</name>
    <dbReference type="NCBI Taxonomy" id="33653"/>
    <lineage>
        <taxon>Eukaryota</taxon>
        <taxon>Sar</taxon>
        <taxon>Stramenopiles</taxon>
        <taxon>Bigyra</taxon>
        <taxon>Opalozoa</taxon>
        <taxon>Bicosoecida</taxon>
        <taxon>Cafeteriaceae</taxon>
        <taxon>Cafeteria</taxon>
    </lineage>
</organism>
<dbReference type="Gene3D" id="1.10.1410.10">
    <property type="match status" value="1"/>
</dbReference>